<dbReference type="OrthoDB" id="1650483at2"/>
<feature type="transmembrane region" description="Helical" evidence="1">
    <location>
        <begin position="12"/>
        <end position="36"/>
    </location>
</feature>
<sequence>MSKKTTFFSKLKFLIMGLLFLIIFGIVIGLLITVALDSKNAEAQNPPSVSKEIAEIEKEEASISEETISLEQETGEVTKPIDDTALLIGRDLPSGVYKLVSDMPTAFYRISMTPQANFIDIKDNDVFSKFTYIKVEDGDYLTLIDADAIPLDEAPVTSFENIATHKNAKYLVGKDISPGSYTVYPDDKYGFIEVSNEPINTPSNIILSSYISSPISINLVEGQFFKISQSKITLNQ</sequence>
<name>A0A1T5A6U7_9FIRM</name>
<keyword evidence="3" id="KW-1185">Reference proteome</keyword>
<reference evidence="3" key="1">
    <citation type="submission" date="2017-02" db="EMBL/GenBank/DDBJ databases">
        <authorList>
            <person name="Varghese N."/>
            <person name="Submissions S."/>
        </authorList>
    </citation>
    <scope>NUCLEOTIDE SEQUENCE [LARGE SCALE GENOMIC DNA]</scope>
    <source>
        <strain evidence="3">ATCC 35199</strain>
    </source>
</reference>
<evidence type="ECO:0000313" key="3">
    <source>
        <dbReference type="Proteomes" id="UP000243406"/>
    </source>
</evidence>
<protein>
    <submittedName>
        <fullName evidence="2">Uncharacterized protein</fullName>
    </submittedName>
</protein>
<keyword evidence="1" id="KW-1133">Transmembrane helix</keyword>
<dbReference type="EMBL" id="FUYN01000001">
    <property type="protein sequence ID" value="SKB30714.1"/>
    <property type="molecule type" value="Genomic_DNA"/>
</dbReference>
<evidence type="ECO:0000313" key="2">
    <source>
        <dbReference type="EMBL" id="SKB30714.1"/>
    </source>
</evidence>
<dbReference type="RefSeq" id="WP_079588760.1">
    <property type="nucleotide sequence ID" value="NZ_FUYN01000001.1"/>
</dbReference>
<accession>A0A1T5A6U7</accession>
<keyword evidence="1" id="KW-0812">Transmembrane</keyword>
<organism evidence="2 3">
    <name type="scientific">Acetoanaerobium noterae</name>
    <dbReference type="NCBI Taxonomy" id="745369"/>
    <lineage>
        <taxon>Bacteria</taxon>
        <taxon>Bacillati</taxon>
        <taxon>Bacillota</taxon>
        <taxon>Clostridia</taxon>
        <taxon>Peptostreptococcales</taxon>
        <taxon>Filifactoraceae</taxon>
        <taxon>Acetoanaerobium</taxon>
    </lineage>
</organism>
<evidence type="ECO:0000256" key="1">
    <source>
        <dbReference type="SAM" id="Phobius"/>
    </source>
</evidence>
<gene>
    <name evidence="2" type="ORF">SAMN02745120_0822</name>
</gene>
<dbReference type="AlphaFoldDB" id="A0A1T5A6U7"/>
<keyword evidence="1" id="KW-0472">Membrane</keyword>
<dbReference type="Proteomes" id="UP000243406">
    <property type="component" value="Unassembled WGS sequence"/>
</dbReference>
<proteinExistence type="predicted"/>